<dbReference type="InParanoid" id="S8E6N8"/>
<feature type="compositionally biased region" description="Polar residues" evidence="1">
    <location>
        <begin position="222"/>
        <end position="242"/>
    </location>
</feature>
<protein>
    <recommendedName>
        <fullName evidence="2">NYN domain-containing protein</fullName>
    </recommendedName>
</protein>
<dbReference type="AlphaFoldDB" id="S8E6N8"/>
<dbReference type="CDD" id="cd10910">
    <property type="entry name" value="PIN_limkain_b1_N_like"/>
    <property type="match status" value="1"/>
</dbReference>
<dbReference type="PANTHER" id="PTHR14379">
    <property type="entry name" value="LIMKAIN B LKAP"/>
    <property type="match status" value="1"/>
</dbReference>
<dbReference type="Gene3D" id="3.40.50.1010">
    <property type="entry name" value="5'-nuclease"/>
    <property type="match status" value="1"/>
</dbReference>
<organism evidence="3 4">
    <name type="scientific">Fomitopsis schrenkii</name>
    <name type="common">Brown rot fungus</name>
    <dbReference type="NCBI Taxonomy" id="2126942"/>
    <lineage>
        <taxon>Eukaryota</taxon>
        <taxon>Fungi</taxon>
        <taxon>Dikarya</taxon>
        <taxon>Basidiomycota</taxon>
        <taxon>Agaricomycotina</taxon>
        <taxon>Agaricomycetes</taxon>
        <taxon>Polyporales</taxon>
        <taxon>Fomitopsis</taxon>
    </lineage>
</organism>
<feature type="compositionally biased region" description="Polar residues" evidence="1">
    <location>
        <begin position="290"/>
        <end position="302"/>
    </location>
</feature>
<dbReference type="GO" id="GO:0004540">
    <property type="term" value="F:RNA nuclease activity"/>
    <property type="evidence" value="ECO:0007669"/>
    <property type="project" value="InterPro"/>
</dbReference>
<dbReference type="Pfam" id="PF01936">
    <property type="entry name" value="NYN"/>
    <property type="match status" value="1"/>
</dbReference>
<gene>
    <name evidence="3" type="ORF">FOMPIDRAFT_1049897</name>
</gene>
<dbReference type="GO" id="GO:0010468">
    <property type="term" value="P:regulation of gene expression"/>
    <property type="evidence" value="ECO:0007669"/>
    <property type="project" value="InterPro"/>
</dbReference>
<reference evidence="3 4" key="1">
    <citation type="journal article" date="2012" name="Science">
        <title>The Paleozoic origin of enzymatic lignin decomposition reconstructed from 31 fungal genomes.</title>
        <authorList>
            <person name="Floudas D."/>
            <person name="Binder M."/>
            <person name="Riley R."/>
            <person name="Barry K."/>
            <person name="Blanchette R.A."/>
            <person name="Henrissat B."/>
            <person name="Martinez A.T."/>
            <person name="Otillar R."/>
            <person name="Spatafora J.W."/>
            <person name="Yadav J.S."/>
            <person name="Aerts A."/>
            <person name="Benoit I."/>
            <person name="Boyd A."/>
            <person name="Carlson A."/>
            <person name="Copeland A."/>
            <person name="Coutinho P.M."/>
            <person name="de Vries R.P."/>
            <person name="Ferreira P."/>
            <person name="Findley K."/>
            <person name="Foster B."/>
            <person name="Gaskell J."/>
            <person name="Glotzer D."/>
            <person name="Gorecki P."/>
            <person name="Heitman J."/>
            <person name="Hesse C."/>
            <person name="Hori C."/>
            <person name="Igarashi K."/>
            <person name="Jurgens J.A."/>
            <person name="Kallen N."/>
            <person name="Kersten P."/>
            <person name="Kohler A."/>
            <person name="Kuees U."/>
            <person name="Kumar T.K.A."/>
            <person name="Kuo A."/>
            <person name="LaButti K."/>
            <person name="Larrondo L.F."/>
            <person name="Lindquist E."/>
            <person name="Ling A."/>
            <person name="Lombard V."/>
            <person name="Lucas S."/>
            <person name="Lundell T."/>
            <person name="Martin R."/>
            <person name="McLaughlin D.J."/>
            <person name="Morgenstern I."/>
            <person name="Morin E."/>
            <person name="Murat C."/>
            <person name="Nagy L.G."/>
            <person name="Nolan M."/>
            <person name="Ohm R.A."/>
            <person name="Patyshakuliyeva A."/>
            <person name="Rokas A."/>
            <person name="Ruiz-Duenas F.J."/>
            <person name="Sabat G."/>
            <person name="Salamov A."/>
            <person name="Samejima M."/>
            <person name="Schmutz J."/>
            <person name="Slot J.C."/>
            <person name="St John F."/>
            <person name="Stenlid J."/>
            <person name="Sun H."/>
            <person name="Sun S."/>
            <person name="Syed K."/>
            <person name="Tsang A."/>
            <person name="Wiebenga A."/>
            <person name="Young D."/>
            <person name="Pisabarro A."/>
            <person name="Eastwood D.C."/>
            <person name="Martin F."/>
            <person name="Cullen D."/>
            <person name="Grigoriev I.V."/>
            <person name="Hibbett D.S."/>
        </authorList>
    </citation>
    <scope>NUCLEOTIDE SEQUENCE</scope>
    <source>
        <strain evidence="4">FP-58527</strain>
    </source>
</reference>
<dbReference type="Proteomes" id="UP000015241">
    <property type="component" value="Unassembled WGS sequence"/>
</dbReference>
<dbReference type="InterPro" id="IPR021139">
    <property type="entry name" value="NYN"/>
</dbReference>
<feature type="compositionally biased region" description="Basic and acidic residues" evidence="1">
    <location>
        <begin position="275"/>
        <end position="289"/>
    </location>
</feature>
<evidence type="ECO:0000313" key="4">
    <source>
        <dbReference type="Proteomes" id="UP000015241"/>
    </source>
</evidence>
<dbReference type="GO" id="GO:0005777">
    <property type="term" value="C:peroxisome"/>
    <property type="evidence" value="ECO:0007669"/>
    <property type="project" value="InterPro"/>
</dbReference>
<feature type="domain" description="NYN" evidence="2">
    <location>
        <begin position="64"/>
        <end position="193"/>
    </location>
</feature>
<dbReference type="HOGENOM" id="CLU_019899_1_0_1"/>
<accession>S8E6N8</accession>
<dbReference type="OrthoDB" id="549353at2759"/>
<sequence length="396" mass="42788">MSLFRVSKLQLIIFQRARSRRPAGVLSGGLRKFFAAALPSDGSNARESKFAKGTASMKVPNSSVGIFWDWENLPLQLDAIASRLSAIHKLAQTLGRKITFKVYMDSAIVSSAAVRSQLSYAGLELVDCPHDKMKEVVDKAITVDMFSYALDNPPPSSLVLISGDRGYAQMLSRLAFRGYHVVIVTPTATQAGLRMSQCSEMYEWSDQLTSLDLAFQGNVLSPKSSGASKPTSTAQKQQSSALSKAPPSHSSKKLPAEEEFFSSAAKPVVALTVQRKSDSEAKTQKDKSSNSKAGPSSDSYSGALTRVIHPKFRVLVDVLKSKRSEGISFLSFTELGAALLQRDKNVYEKAGAASAKKYATLAHKEGVVVFASDKSGSEAVPKTGEFVGLHPQWEQA</sequence>
<proteinExistence type="predicted"/>
<keyword evidence="4" id="KW-1185">Reference proteome</keyword>
<dbReference type="InterPro" id="IPR024768">
    <property type="entry name" value="Marf1"/>
</dbReference>
<feature type="region of interest" description="Disordered" evidence="1">
    <location>
        <begin position="274"/>
        <end position="302"/>
    </location>
</feature>
<feature type="region of interest" description="Disordered" evidence="1">
    <location>
        <begin position="222"/>
        <end position="256"/>
    </location>
</feature>
<dbReference type="EMBL" id="KE504150">
    <property type="protein sequence ID" value="EPT00313.1"/>
    <property type="molecule type" value="Genomic_DNA"/>
</dbReference>
<evidence type="ECO:0000259" key="2">
    <source>
        <dbReference type="Pfam" id="PF01936"/>
    </source>
</evidence>
<evidence type="ECO:0000256" key="1">
    <source>
        <dbReference type="SAM" id="MobiDB-lite"/>
    </source>
</evidence>
<name>S8E6N8_FOMSC</name>
<dbReference type="STRING" id="743788.S8E6N8"/>
<dbReference type="PANTHER" id="PTHR14379:SF3">
    <property type="entry name" value="MEIOSIS REGULATOR AND MRNA STABILITY FACTOR 1"/>
    <property type="match status" value="1"/>
</dbReference>
<evidence type="ECO:0000313" key="3">
    <source>
        <dbReference type="EMBL" id="EPT00313.1"/>
    </source>
</evidence>